<keyword evidence="1" id="KW-0812">Transmembrane</keyword>
<proteinExistence type="predicted"/>
<evidence type="ECO:0000313" key="3">
    <source>
        <dbReference type="Proteomes" id="UP000258927"/>
    </source>
</evidence>
<feature type="transmembrane region" description="Helical" evidence="1">
    <location>
        <begin position="99"/>
        <end position="121"/>
    </location>
</feature>
<evidence type="ECO:0000313" key="2">
    <source>
        <dbReference type="EMBL" id="AVX03394.1"/>
    </source>
</evidence>
<evidence type="ECO:0008006" key="4">
    <source>
        <dbReference type="Google" id="ProtNLM"/>
    </source>
</evidence>
<dbReference type="EMBL" id="CP021330">
    <property type="protein sequence ID" value="AVX03394.1"/>
    <property type="molecule type" value="Genomic_DNA"/>
</dbReference>
<dbReference type="InterPro" id="IPR025495">
    <property type="entry name" value="DUF4386"/>
</dbReference>
<dbReference type="AlphaFoldDB" id="A0A2R4MBS2"/>
<keyword evidence="1" id="KW-1133">Transmembrane helix</keyword>
<dbReference type="Proteomes" id="UP000258927">
    <property type="component" value="Chromosome"/>
</dbReference>
<reference evidence="2 3" key="1">
    <citation type="submission" date="2017-05" db="EMBL/GenBank/DDBJ databases">
        <title>Genome Analysis of Maritalea myrionectae HL2708#5.</title>
        <authorList>
            <consortium name="Cotde Inc.-PKNU"/>
            <person name="Jang D."/>
            <person name="Oh H.-M."/>
        </authorList>
    </citation>
    <scope>NUCLEOTIDE SEQUENCE [LARGE SCALE GENOMIC DNA]</scope>
    <source>
        <strain evidence="2 3">HL2708#5</strain>
    </source>
</reference>
<accession>A0A2R4MBS2</accession>
<sequence>MNAAAAGGLYFLGTVFGIGSAVFGGEVVSSIVSSTPISTPDFLATVAENASQINVGAFFILMMGLSLVAMTIFLYPLFRRDSFELAMGMVLFRGALEGTYYMISVLALLTLVALGHQYLAAGDNSTALQAMGQVLYEFQSFLGPVGTIAFLIGATCLYISFYRTKLIPRWLSIWGFVGVVPYMAYALLHFFHLDNGIGFYLQMVLAPQEMVMGLWLVIKGFDQDAVNRLMA</sequence>
<dbReference type="KEGG" id="mmyr:MXMO3_00862"/>
<feature type="transmembrane region" description="Helical" evidence="1">
    <location>
        <begin position="197"/>
        <end position="218"/>
    </location>
</feature>
<evidence type="ECO:0000256" key="1">
    <source>
        <dbReference type="SAM" id="Phobius"/>
    </source>
</evidence>
<dbReference type="STRING" id="1122213.GCA_000423365_01936"/>
<organism evidence="2 3">
    <name type="scientific">Maritalea myrionectae</name>
    <dbReference type="NCBI Taxonomy" id="454601"/>
    <lineage>
        <taxon>Bacteria</taxon>
        <taxon>Pseudomonadati</taxon>
        <taxon>Pseudomonadota</taxon>
        <taxon>Alphaproteobacteria</taxon>
        <taxon>Hyphomicrobiales</taxon>
        <taxon>Devosiaceae</taxon>
        <taxon>Maritalea</taxon>
    </lineage>
</organism>
<feature type="transmembrane region" description="Helical" evidence="1">
    <location>
        <begin position="173"/>
        <end position="191"/>
    </location>
</feature>
<protein>
    <recommendedName>
        <fullName evidence="4">DUF4386 domain-containing protein</fullName>
    </recommendedName>
</protein>
<keyword evidence="3" id="KW-1185">Reference proteome</keyword>
<name>A0A2R4MBS2_9HYPH</name>
<dbReference type="Pfam" id="PF14329">
    <property type="entry name" value="DUF4386"/>
    <property type="match status" value="1"/>
</dbReference>
<gene>
    <name evidence="2" type="ORF">MXMO3_00862</name>
</gene>
<feature type="transmembrane region" description="Helical" evidence="1">
    <location>
        <begin position="58"/>
        <end position="78"/>
    </location>
</feature>
<keyword evidence="1" id="KW-0472">Membrane</keyword>
<feature type="transmembrane region" description="Helical" evidence="1">
    <location>
        <begin position="141"/>
        <end position="161"/>
    </location>
</feature>